<feature type="domain" description="Nucleotidyl transferase" evidence="10">
    <location>
        <begin position="5"/>
        <end position="289"/>
    </location>
</feature>
<dbReference type="GO" id="GO:0005525">
    <property type="term" value="F:GTP binding"/>
    <property type="evidence" value="ECO:0007669"/>
    <property type="project" value="UniProtKB-KW"/>
</dbReference>
<dbReference type="Gene3D" id="2.60.120.10">
    <property type="entry name" value="Jelly Rolls"/>
    <property type="match status" value="1"/>
</dbReference>
<keyword evidence="13" id="KW-0413">Isomerase</keyword>
<dbReference type="GO" id="GO:0016853">
    <property type="term" value="F:isomerase activity"/>
    <property type="evidence" value="ECO:0007669"/>
    <property type="project" value="UniProtKB-KW"/>
</dbReference>
<dbReference type="CDD" id="cd02213">
    <property type="entry name" value="cupin_PMI_typeII_C"/>
    <property type="match status" value="1"/>
</dbReference>
<dbReference type="InterPro" id="IPR011051">
    <property type="entry name" value="RmlC_Cupin_sf"/>
</dbReference>
<comment type="caution">
    <text evidence="13">The sequence shown here is derived from an EMBL/GenBank/DDBJ whole genome shotgun (WGS) entry which is preliminary data.</text>
</comment>
<proteinExistence type="inferred from homology"/>
<feature type="domain" description="Mannose-6-phosphate isomerase type II C-terminal" evidence="11">
    <location>
        <begin position="362"/>
        <end position="472"/>
    </location>
</feature>
<dbReference type="InterPro" id="IPR001538">
    <property type="entry name" value="Man6P_isomerase-2_C"/>
</dbReference>
<evidence type="ECO:0000259" key="12">
    <source>
        <dbReference type="Pfam" id="PF22640"/>
    </source>
</evidence>
<dbReference type="OrthoDB" id="9806359at2"/>
<dbReference type="InterPro" id="IPR006375">
    <property type="entry name" value="Man1P_GuaTrfase/Man6P_Isoase"/>
</dbReference>
<keyword evidence="14" id="KW-1185">Reference proteome</keyword>
<dbReference type="GO" id="GO:0000271">
    <property type="term" value="P:polysaccharide biosynthetic process"/>
    <property type="evidence" value="ECO:0007669"/>
    <property type="project" value="InterPro"/>
</dbReference>
<sequence length="478" mass="52979">MTLIPVIMSGGTGSRLWPVSRENHPKPFITLPDGDNLLRKTLRRASALNHVTEILTVTQQSLLFKTEDEYQKEAPLSVPCHYVLEPVRRNTAAAVTAAALSVAARHGNEAQILVLPADHLIEDQEAFTQAVQEAQIMVAQGFHVTFGITPTSAETSFGYIQANQLSPVSKGFKTTGFIEKPELRVAQDLIQSGDCYWNSGIFCFNVGVLLQDLALHAPEVLRTVEQAINNNTSITLSNQVTRLDAKSLALTPDISIDYALMEKSDLVAVLPCDFSWNDIGSWRAMSELVPEDQFGNRLIGEVITHQSSKNYVQSKSRLTTLVGVEDLIVIDTSDALMIAHKNHSQGVKEIVTALKKSAHPTHLQHQTGSRPWGTFCVLEEGNNFKIKRIVVKPGGSLSLQMHYHRSEHWVVVSGIAKVVNDDQELLLDTNESTFIRAGHKHRLENPGLIDLVLIEVQSGHYLGEDDIVRFDDLYGRHH</sequence>
<dbReference type="EMBL" id="MTSM01000001">
    <property type="protein sequence ID" value="OPX56976.1"/>
    <property type="molecule type" value="Genomic_DNA"/>
</dbReference>
<keyword evidence="7" id="KW-0342">GTP-binding</keyword>
<evidence type="ECO:0000313" key="14">
    <source>
        <dbReference type="Proteomes" id="UP000191418"/>
    </source>
</evidence>
<dbReference type="Pfam" id="PF01050">
    <property type="entry name" value="MannoseP_isomer"/>
    <property type="match status" value="1"/>
</dbReference>
<evidence type="ECO:0000256" key="8">
    <source>
        <dbReference type="ARBA" id="ARBA00047343"/>
    </source>
</evidence>
<dbReference type="FunFam" id="2.60.120.10:FF:000032">
    <property type="entry name" value="Mannose-1-phosphate guanylyltransferase/mannose-6-phosphate isomerase"/>
    <property type="match status" value="1"/>
</dbReference>
<dbReference type="CDD" id="cd02509">
    <property type="entry name" value="GDP-M1P_Guanylyltransferase"/>
    <property type="match status" value="1"/>
</dbReference>
<dbReference type="EC" id="2.7.7.13" evidence="3"/>
<name>A0A1T4MKX8_9GAMM</name>
<dbReference type="PANTHER" id="PTHR46390">
    <property type="entry name" value="MANNOSE-1-PHOSPHATE GUANYLYLTRANSFERASE"/>
    <property type="match status" value="1"/>
</dbReference>
<gene>
    <name evidence="13" type="ORF">BTE48_00625</name>
</gene>
<dbReference type="InterPro" id="IPR051161">
    <property type="entry name" value="Mannose-6P_isomerase_type2"/>
</dbReference>
<feature type="domain" description="MannoseP isomerase/GMP-like beta-helix" evidence="12">
    <location>
        <begin position="300"/>
        <end position="354"/>
    </location>
</feature>
<dbReference type="GO" id="GO:0004475">
    <property type="term" value="F:mannose-1-phosphate guanylyltransferase (GTP) activity"/>
    <property type="evidence" value="ECO:0007669"/>
    <property type="project" value="UniProtKB-EC"/>
</dbReference>
<protein>
    <recommendedName>
        <fullName evidence="3">mannose-1-phosphate guanylyltransferase</fullName>
        <ecNumber evidence="3">2.7.7.13</ecNumber>
    </recommendedName>
</protein>
<evidence type="ECO:0000256" key="2">
    <source>
        <dbReference type="ARBA" id="ARBA00006115"/>
    </source>
</evidence>
<comment type="pathway">
    <text evidence="1">Nucleotide-sugar biosynthesis; GDP-alpha-D-mannose biosynthesis; GDP-alpha-D-mannose from alpha-D-mannose 1-phosphate (GTP route): step 1/1.</text>
</comment>
<dbReference type="GO" id="GO:0009298">
    <property type="term" value="P:GDP-mannose biosynthetic process"/>
    <property type="evidence" value="ECO:0007669"/>
    <property type="project" value="UniProtKB-UniPathway"/>
</dbReference>
<evidence type="ECO:0000256" key="9">
    <source>
        <dbReference type="RuleBase" id="RU004190"/>
    </source>
</evidence>
<dbReference type="PANTHER" id="PTHR46390:SF1">
    <property type="entry name" value="MANNOSE-1-PHOSPHATE GUANYLYLTRANSFERASE"/>
    <property type="match status" value="1"/>
</dbReference>
<evidence type="ECO:0000256" key="7">
    <source>
        <dbReference type="ARBA" id="ARBA00023134"/>
    </source>
</evidence>
<dbReference type="FunFam" id="3.90.550.10:FF:000046">
    <property type="entry name" value="Mannose-1-phosphate guanylyltransferase (GDP)"/>
    <property type="match status" value="1"/>
</dbReference>
<dbReference type="InterPro" id="IPR005835">
    <property type="entry name" value="NTP_transferase_dom"/>
</dbReference>
<dbReference type="Pfam" id="PF22640">
    <property type="entry name" value="ManC_GMP_beta-helix"/>
    <property type="match status" value="1"/>
</dbReference>
<evidence type="ECO:0000256" key="4">
    <source>
        <dbReference type="ARBA" id="ARBA00022679"/>
    </source>
</evidence>
<evidence type="ECO:0000256" key="3">
    <source>
        <dbReference type="ARBA" id="ARBA00012387"/>
    </source>
</evidence>
<evidence type="ECO:0000256" key="5">
    <source>
        <dbReference type="ARBA" id="ARBA00022695"/>
    </source>
</evidence>
<reference evidence="13 14" key="1">
    <citation type="submission" date="2017-01" db="EMBL/GenBank/DDBJ databases">
        <title>Genome Sequencing of a Marine Spirillum, Oceanospirillum multiglobuliferum ATCC 33336, from Japan.</title>
        <authorList>
            <person name="Carney J.G."/>
            <person name="Trachtenberg A.M."/>
            <person name="Rheaume B.A."/>
            <person name="Linnane J.D."/>
            <person name="Pitts N.L."/>
            <person name="Mykles D.L."/>
            <person name="Maclea K.S."/>
        </authorList>
    </citation>
    <scope>NUCLEOTIDE SEQUENCE [LARGE SCALE GENOMIC DNA]</scope>
    <source>
        <strain evidence="13 14">ATCC 33336</strain>
    </source>
</reference>
<keyword evidence="4 13" id="KW-0808">Transferase</keyword>
<evidence type="ECO:0000256" key="1">
    <source>
        <dbReference type="ARBA" id="ARBA00004823"/>
    </source>
</evidence>
<comment type="catalytic activity">
    <reaction evidence="8">
        <text>alpha-D-mannose 1-phosphate + GTP + H(+) = GDP-alpha-D-mannose + diphosphate</text>
        <dbReference type="Rhea" id="RHEA:15229"/>
        <dbReference type="ChEBI" id="CHEBI:15378"/>
        <dbReference type="ChEBI" id="CHEBI:33019"/>
        <dbReference type="ChEBI" id="CHEBI:37565"/>
        <dbReference type="ChEBI" id="CHEBI:57527"/>
        <dbReference type="ChEBI" id="CHEBI:58409"/>
        <dbReference type="EC" id="2.7.7.13"/>
    </reaction>
</comment>
<evidence type="ECO:0000313" key="13">
    <source>
        <dbReference type="EMBL" id="OPX56976.1"/>
    </source>
</evidence>
<accession>A0A1T4MKX8</accession>
<dbReference type="RefSeq" id="WP_078744431.1">
    <property type="nucleotide sequence ID" value="NZ_FUXG01000004.1"/>
</dbReference>
<dbReference type="NCBIfam" id="TIGR01479">
    <property type="entry name" value="GMP_PMI"/>
    <property type="match status" value="1"/>
</dbReference>
<organism evidence="13 14">
    <name type="scientific">Oceanospirillum multiglobuliferum</name>
    <dbReference type="NCBI Taxonomy" id="64969"/>
    <lineage>
        <taxon>Bacteria</taxon>
        <taxon>Pseudomonadati</taxon>
        <taxon>Pseudomonadota</taxon>
        <taxon>Gammaproteobacteria</taxon>
        <taxon>Oceanospirillales</taxon>
        <taxon>Oceanospirillaceae</taxon>
        <taxon>Oceanospirillum</taxon>
    </lineage>
</organism>
<evidence type="ECO:0000259" key="10">
    <source>
        <dbReference type="Pfam" id="PF00483"/>
    </source>
</evidence>
<evidence type="ECO:0000259" key="11">
    <source>
        <dbReference type="Pfam" id="PF01050"/>
    </source>
</evidence>
<dbReference type="SUPFAM" id="SSF53448">
    <property type="entry name" value="Nucleotide-diphospho-sugar transferases"/>
    <property type="match status" value="1"/>
</dbReference>
<comment type="similarity">
    <text evidence="2 9">Belongs to the mannose-6-phosphate isomerase type 2 family.</text>
</comment>
<dbReference type="InterPro" id="IPR014710">
    <property type="entry name" value="RmlC-like_jellyroll"/>
</dbReference>
<dbReference type="InterPro" id="IPR049577">
    <property type="entry name" value="GMPP_N"/>
</dbReference>
<dbReference type="AlphaFoldDB" id="A0A1T4MKX8"/>
<dbReference type="Proteomes" id="UP000191418">
    <property type="component" value="Unassembled WGS sequence"/>
</dbReference>
<dbReference type="STRING" id="64969.SAMN02745127_00831"/>
<keyword evidence="5 13" id="KW-0548">Nucleotidyltransferase</keyword>
<dbReference type="UniPathway" id="UPA00126">
    <property type="reaction ID" value="UER00930"/>
</dbReference>
<dbReference type="Pfam" id="PF00483">
    <property type="entry name" value="NTP_transferase"/>
    <property type="match status" value="1"/>
</dbReference>
<keyword evidence="6" id="KW-0547">Nucleotide-binding</keyword>
<evidence type="ECO:0000256" key="6">
    <source>
        <dbReference type="ARBA" id="ARBA00022741"/>
    </source>
</evidence>
<dbReference type="SUPFAM" id="SSF51182">
    <property type="entry name" value="RmlC-like cupins"/>
    <property type="match status" value="1"/>
</dbReference>
<dbReference type="InterPro" id="IPR029044">
    <property type="entry name" value="Nucleotide-diphossugar_trans"/>
</dbReference>
<dbReference type="InterPro" id="IPR054566">
    <property type="entry name" value="ManC/GMP-like_b-helix"/>
</dbReference>
<dbReference type="Gene3D" id="3.90.550.10">
    <property type="entry name" value="Spore Coat Polysaccharide Biosynthesis Protein SpsA, Chain A"/>
    <property type="match status" value="1"/>
</dbReference>